<proteinExistence type="predicted"/>
<name>A0ABT9RWH3_9MICC</name>
<keyword evidence="1" id="KW-1133">Transmembrane helix</keyword>
<dbReference type="EMBL" id="JAUSRE010000017">
    <property type="protein sequence ID" value="MDP9889596.1"/>
    <property type="molecule type" value="Genomic_DNA"/>
</dbReference>
<evidence type="ECO:0000313" key="3">
    <source>
        <dbReference type="Proteomes" id="UP001226577"/>
    </source>
</evidence>
<sequence length="92" mass="9530">MCDFRPGGYWSHAAIPGWVAASLIVTMVFGSVYLTLQHTGRQAVNAAPAAAAAAQAQNIGSEPATGPRLELTKDSGIFVNRGSTSRGSHLCS</sequence>
<keyword evidence="3" id="KW-1185">Reference proteome</keyword>
<evidence type="ECO:0000313" key="2">
    <source>
        <dbReference type="EMBL" id="MDP9889596.1"/>
    </source>
</evidence>
<keyword evidence="1" id="KW-0812">Transmembrane</keyword>
<organism evidence="2 3">
    <name type="scientific">Pseudarthrobacter enclensis</name>
    <dbReference type="NCBI Taxonomy" id="993070"/>
    <lineage>
        <taxon>Bacteria</taxon>
        <taxon>Bacillati</taxon>
        <taxon>Actinomycetota</taxon>
        <taxon>Actinomycetes</taxon>
        <taxon>Micrococcales</taxon>
        <taxon>Micrococcaceae</taxon>
        <taxon>Pseudarthrobacter</taxon>
    </lineage>
</organism>
<feature type="transmembrane region" description="Helical" evidence="1">
    <location>
        <begin position="15"/>
        <end position="36"/>
    </location>
</feature>
<protein>
    <submittedName>
        <fullName evidence="2">Uncharacterized protein</fullName>
    </submittedName>
</protein>
<gene>
    <name evidence="2" type="ORF">J2X98_003207</name>
</gene>
<accession>A0ABT9RWH3</accession>
<keyword evidence="1" id="KW-0472">Membrane</keyword>
<comment type="caution">
    <text evidence="2">The sequence shown here is derived from an EMBL/GenBank/DDBJ whole genome shotgun (WGS) entry which is preliminary data.</text>
</comment>
<evidence type="ECO:0000256" key="1">
    <source>
        <dbReference type="SAM" id="Phobius"/>
    </source>
</evidence>
<dbReference type="Proteomes" id="UP001226577">
    <property type="component" value="Unassembled WGS sequence"/>
</dbReference>
<reference evidence="2 3" key="1">
    <citation type="submission" date="2023-07" db="EMBL/GenBank/DDBJ databases">
        <title>Sorghum-associated microbial communities from plants grown in Nebraska, USA.</title>
        <authorList>
            <person name="Schachtman D."/>
        </authorList>
    </citation>
    <scope>NUCLEOTIDE SEQUENCE [LARGE SCALE GENOMIC DNA]</scope>
    <source>
        <strain evidence="2 3">CC222</strain>
    </source>
</reference>